<dbReference type="Pfam" id="PF05368">
    <property type="entry name" value="NmrA"/>
    <property type="match status" value="1"/>
</dbReference>
<keyword evidence="5" id="KW-1185">Reference proteome</keyword>
<dbReference type="Gene3D" id="3.40.50.720">
    <property type="entry name" value="NAD(P)-binding Rossmann-like Domain"/>
    <property type="match status" value="1"/>
</dbReference>
<dbReference type="PANTHER" id="PTHR42748:SF18">
    <property type="entry name" value="NMRA-LIKE DOMAIN-CONTAINING PROTEIN"/>
    <property type="match status" value="1"/>
</dbReference>
<organism evidence="4 5">
    <name type="scientific">Tetrahymena thermophila (strain SB210)</name>
    <dbReference type="NCBI Taxonomy" id="312017"/>
    <lineage>
        <taxon>Eukaryota</taxon>
        <taxon>Sar</taxon>
        <taxon>Alveolata</taxon>
        <taxon>Ciliophora</taxon>
        <taxon>Intramacronucleata</taxon>
        <taxon>Oligohymenophorea</taxon>
        <taxon>Hymenostomatida</taxon>
        <taxon>Tetrahymenina</taxon>
        <taxon>Tetrahymenidae</taxon>
        <taxon>Tetrahymena</taxon>
    </lineage>
</organism>
<evidence type="ECO:0000313" key="4">
    <source>
        <dbReference type="EMBL" id="EAR98694.1"/>
    </source>
</evidence>
<evidence type="ECO:0000256" key="2">
    <source>
        <dbReference type="ARBA" id="ARBA00022857"/>
    </source>
</evidence>
<gene>
    <name evidence="4" type="ORF">TTHERM_00581980</name>
</gene>
<dbReference type="STRING" id="312017.Q23Q90"/>
<dbReference type="InterPro" id="IPR008030">
    <property type="entry name" value="NmrA-like"/>
</dbReference>
<dbReference type="OrthoDB" id="10254221at2759"/>
<dbReference type="KEGG" id="tet:TTHERM_00581980"/>
<dbReference type="PANTHER" id="PTHR42748">
    <property type="entry name" value="NITROGEN METABOLITE REPRESSION PROTEIN NMRA FAMILY MEMBER"/>
    <property type="match status" value="1"/>
</dbReference>
<proteinExistence type="inferred from homology"/>
<dbReference type="InterPro" id="IPR036291">
    <property type="entry name" value="NAD(P)-bd_dom_sf"/>
</dbReference>
<dbReference type="SUPFAM" id="SSF51735">
    <property type="entry name" value="NAD(P)-binding Rossmann-fold domains"/>
    <property type="match status" value="1"/>
</dbReference>
<reference evidence="5" key="1">
    <citation type="journal article" date="2006" name="PLoS Biol.">
        <title>Macronuclear genome sequence of the ciliate Tetrahymena thermophila, a model eukaryote.</title>
        <authorList>
            <person name="Eisen J.A."/>
            <person name="Coyne R.S."/>
            <person name="Wu M."/>
            <person name="Wu D."/>
            <person name="Thiagarajan M."/>
            <person name="Wortman J.R."/>
            <person name="Badger J.H."/>
            <person name="Ren Q."/>
            <person name="Amedeo P."/>
            <person name="Jones K.M."/>
            <person name="Tallon L.J."/>
            <person name="Delcher A.L."/>
            <person name="Salzberg S.L."/>
            <person name="Silva J.C."/>
            <person name="Haas B.J."/>
            <person name="Majoros W.H."/>
            <person name="Farzad M."/>
            <person name="Carlton J.M."/>
            <person name="Smith R.K. Jr."/>
            <person name="Garg J."/>
            <person name="Pearlman R.E."/>
            <person name="Karrer K.M."/>
            <person name="Sun L."/>
            <person name="Manning G."/>
            <person name="Elde N.C."/>
            <person name="Turkewitz A.P."/>
            <person name="Asai D.J."/>
            <person name="Wilkes D.E."/>
            <person name="Wang Y."/>
            <person name="Cai H."/>
            <person name="Collins K."/>
            <person name="Stewart B.A."/>
            <person name="Lee S.R."/>
            <person name="Wilamowska K."/>
            <person name="Weinberg Z."/>
            <person name="Ruzzo W.L."/>
            <person name="Wloga D."/>
            <person name="Gaertig J."/>
            <person name="Frankel J."/>
            <person name="Tsao C.-C."/>
            <person name="Gorovsky M.A."/>
            <person name="Keeling P.J."/>
            <person name="Waller R.F."/>
            <person name="Patron N.J."/>
            <person name="Cherry J.M."/>
            <person name="Stover N.A."/>
            <person name="Krieger C.J."/>
            <person name="del Toro C."/>
            <person name="Ryder H.F."/>
            <person name="Williamson S.C."/>
            <person name="Barbeau R.A."/>
            <person name="Hamilton E.P."/>
            <person name="Orias E."/>
        </authorList>
    </citation>
    <scope>NUCLEOTIDE SEQUENCE [LARGE SCALE GENOMIC DNA]</scope>
    <source>
        <strain evidence="5">SB210</strain>
    </source>
</reference>
<dbReference type="AlphaFoldDB" id="Q23Q90"/>
<name>Q23Q90_TETTS</name>
<keyword evidence="2" id="KW-0521">NADP</keyword>
<evidence type="ECO:0000313" key="5">
    <source>
        <dbReference type="Proteomes" id="UP000009168"/>
    </source>
</evidence>
<comment type="similarity">
    <text evidence="1">Belongs to the NmrA-type oxidoreductase family.</text>
</comment>
<evidence type="ECO:0000256" key="1">
    <source>
        <dbReference type="ARBA" id="ARBA00006328"/>
    </source>
</evidence>
<sequence length="288" mass="31571">MAPKIIVLGSTGYIGSATVKTLAQQKANITAGVRDPSKAQELVNAGAKVIKADMGLKQTELASILANYDHLYVVTPGHIDRTNLTLNAIKAAKQANIKYILVVSIPPADNLNILFGRQFTPIEKELKSSGLTYGLLRLPMFVDNIWGNAEAIKTQNTFYGPIDGSKKFVTVAVQDAALAAAVILQNPTNHANKTYTLTSDFSSSDEQAQFYTQALGRTIKYVSGGYEATKQALLKFMPEWQVDGILELYKLVENQDASQTTFTNDFKKITGQEPTTHAKWMQQFSKAF</sequence>
<dbReference type="OMA" id="RDHWHTE"/>
<dbReference type="InterPro" id="IPR051164">
    <property type="entry name" value="NmrA-like_oxidored"/>
</dbReference>
<protein>
    <submittedName>
        <fullName evidence="4">Trk system potassium uptake protein TrkA, amine-terminal domain protein</fullName>
    </submittedName>
</protein>
<dbReference type="RefSeq" id="XP_001018939.1">
    <property type="nucleotide sequence ID" value="XM_001018939.2"/>
</dbReference>
<dbReference type="eggNOG" id="ENOG502SAJ7">
    <property type="taxonomic scope" value="Eukaryota"/>
</dbReference>
<accession>Q23Q90</accession>
<dbReference type="HOGENOM" id="CLU_007383_10_6_1"/>
<dbReference type="EMBL" id="GG662649">
    <property type="protein sequence ID" value="EAR98694.1"/>
    <property type="molecule type" value="Genomic_DNA"/>
</dbReference>
<dbReference type="Proteomes" id="UP000009168">
    <property type="component" value="Unassembled WGS sequence"/>
</dbReference>
<dbReference type="Gene3D" id="3.90.25.10">
    <property type="entry name" value="UDP-galactose 4-epimerase, domain 1"/>
    <property type="match status" value="1"/>
</dbReference>
<dbReference type="InParanoid" id="Q23Q90"/>
<evidence type="ECO:0000259" key="3">
    <source>
        <dbReference type="Pfam" id="PF05368"/>
    </source>
</evidence>
<feature type="domain" description="NmrA-like" evidence="3">
    <location>
        <begin position="4"/>
        <end position="276"/>
    </location>
</feature>
<dbReference type="GeneID" id="7845433"/>